<dbReference type="EMBL" id="JBHEGD010000001">
    <property type="protein sequence ID" value="MFH6598240.1"/>
    <property type="molecule type" value="Genomic_DNA"/>
</dbReference>
<dbReference type="Pfam" id="PF09836">
    <property type="entry name" value="DUF2063"/>
    <property type="match status" value="1"/>
</dbReference>
<comment type="caution">
    <text evidence="3">The sequence shown here is derived from an EMBL/GenBank/DDBJ whole genome shotgun (WGS) entry which is preliminary data.</text>
</comment>
<dbReference type="Gene3D" id="3.90.930.50">
    <property type="match status" value="1"/>
</dbReference>
<dbReference type="Proteomes" id="UP001609932">
    <property type="component" value="Unassembled WGS sequence"/>
</dbReference>
<dbReference type="InterPro" id="IPR044922">
    <property type="entry name" value="DUF2063_N_sf"/>
</dbReference>
<protein>
    <submittedName>
        <fullName evidence="3">DUF2063 domain-containing protein</fullName>
    </submittedName>
</protein>
<reference evidence="3 4" key="1">
    <citation type="submission" date="2024-09" db="EMBL/GenBank/DDBJ databases">
        <title>Elucidation of the Bokeelamides from Bacteria Associated with Moon Snail Egg Collars.</title>
        <authorList>
            <person name="Campbell R."/>
            <person name="Piedl K."/>
            <person name="Mevers E."/>
        </authorList>
    </citation>
    <scope>NUCLEOTIDE SEQUENCE [LARGE SCALE GENOMIC DNA]</scope>
    <source>
        <strain evidence="3 4">EM133</strain>
    </source>
</reference>
<dbReference type="Pfam" id="PF22106">
    <property type="entry name" value="NGO1945_C"/>
    <property type="match status" value="1"/>
</dbReference>
<feature type="domain" description="NGO1945-like C-terminal" evidence="2">
    <location>
        <begin position="131"/>
        <end position="224"/>
    </location>
</feature>
<dbReference type="InterPro" id="IPR054098">
    <property type="entry name" value="NGO1945-like_C"/>
</dbReference>
<evidence type="ECO:0000259" key="1">
    <source>
        <dbReference type="Pfam" id="PF09836"/>
    </source>
</evidence>
<gene>
    <name evidence="3" type="ORF">ACEVAQ_05905</name>
</gene>
<dbReference type="InterPro" id="IPR018640">
    <property type="entry name" value="DUF2063"/>
</dbReference>
<keyword evidence="4" id="KW-1185">Reference proteome</keyword>
<name>A0ABW7MAM8_9GAMM</name>
<organism evidence="3 4">
    <name type="scientific">Ectopseudomonas khazarica</name>
    <dbReference type="NCBI Taxonomy" id="2502979"/>
    <lineage>
        <taxon>Bacteria</taxon>
        <taxon>Pseudomonadati</taxon>
        <taxon>Pseudomonadota</taxon>
        <taxon>Gammaproteobacteria</taxon>
        <taxon>Pseudomonadales</taxon>
        <taxon>Pseudomonadaceae</taxon>
        <taxon>Ectopseudomonas</taxon>
    </lineage>
</organism>
<dbReference type="Gene3D" id="1.10.150.690">
    <property type="entry name" value="DUF2063"/>
    <property type="match status" value="1"/>
</dbReference>
<dbReference type="RefSeq" id="WP_395272416.1">
    <property type="nucleotide sequence ID" value="NZ_JBHEGD010000001.1"/>
</dbReference>
<sequence>MKGTELQRDFAARIRQPDAHGLLPGIAAERMAIYEELFFNNVASLVSGAFPVLRGVLGAERWQRLVRGFLAEHRAATPYFLEISQEFIAWLQQGYRPEPDDPPFMLELAHYEWVELALDVSEAQLPQRGWSPLAWPLAYVWPVQRIGAEHRPALPPGEPTCLLVWRDGKDQVRFMQLTPFAYQLALRLQAGEPPLQAQLALATAAGLAADRSYFANARALLEDWQARDIWFPYTED</sequence>
<proteinExistence type="predicted"/>
<evidence type="ECO:0000313" key="3">
    <source>
        <dbReference type="EMBL" id="MFH6598240.1"/>
    </source>
</evidence>
<evidence type="ECO:0000259" key="2">
    <source>
        <dbReference type="Pfam" id="PF22106"/>
    </source>
</evidence>
<evidence type="ECO:0000313" key="4">
    <source>
        <dbReference type="Proteomes" id="UP001609932"/>
    </source>
</evidence>
<feature type="domain" description="Putative DNA-binding" evidence="1">
    <location>
        <begin position="5"/>
        <end position="91"/>
    </location>
</feature>
<accession>A0ABW7MAM8</accession>